<dbReference type="Proteomes" id="UP001431775">
    <property type="component" value="Unassembled WGS sequence"/>
</dbReference>
<name>A0ABT6QA50_9PROT</name>
<reference evidence="1" key="1">
    <citation type="submission" date="2023-05" db="EMBL/GenBank/DDBJ databases">
        <title>Whole genome sequence of Commensalibacter sp.</title>
        <authorList>
            <person name="Charoenyingcharoen P."/>
            <person name="Yukphan P."/>
        </authorList>
    </citation>
    <scope>NUCLEOTIDE SEQUENCE</scope>
    <source>
        <strain evidence="1">TBRC 10068</strain>
    </source>
</reference>
<dbReference type="EMBL" id="JASBAN010000002">
    <property type="protein sequence ID" value="MDI2113779.1"/>
    <property type="molecule type" value="Genomic_DNA"/>
</dbReference>
<protein>
    <recommendedName>
        <fullName evidence="3">DUF1911 domain-containing protein</fullName>
    </recommendedName>
</protein>
<dbReference type="RefSeq" id="WP_281463430.1">
    <property type="nucleotide sequence ID" value="NZ_JASBAN010000002.1"/>
</dbReference>
<evidence type="ECO:0008006" key="3">
    <source>
        <dbReference type="Google" id="ProtNLM"/>
    </source>
</evidence>
<gene>
    <name evidence="1" type="ORF">QJV33_10915</name>
</gene>
<evidence type="ECO:0000313" key="1">
    <source>
        <dbReference type="EMBL" id="MDI2113779.1"/>
    </source>
</evidence>
<sequence>MRKNIIIKQQYNDKFISIEDYIKGIPDELVVDAIGLRDIIPHLKHVFNLTDEENLYYIRMALYEIYDRGGRPVIGASIMDGFSYVVLLEYGSSKEEIADNVIKEWQQNGCKDPVLNELWFYIPDEYCFVPDYTKKSKEGILIKKWMDDFVNKLPLSVISLSDIISKLKLQFNFSECEWRYFAFMLIKRIYNRGLSPVVRCKNLENSKYQWILQNQYGWVDYHYSNIDHYLGIWVSGSIIYQWNKNKCLDPIFGELYFYPLDETCLIPFIPNKKTK</sequence>
<proteinExistence type="predicted"/>
<comment type="caution">
    <text evidence="1">The sequence shown here is derived from an EMBL/GenBank/DDBJ whole genome shotgun (WGS) entry which is preliminary data.</text>
</comment>
<accession>A0ABT6QA50</accession>
<evidence type="ECO:0000313" key="2">
    <source>
        <dbReference type="Proteomes" id="UP001431775"/>
    </source>
</evidence>
<organism evidence="1 2">
    <name type="scientific">Commensalibacter nepenthis</name>
    <dbReference type="NCBI Taxonomy" id="3043872"/>
    <lineage>
        <taxon>Bacteria</taxon>
        <taxon>Pseudomonadati</taxon>
        <taxon>Pseudomonadota</taxon>
        <taxon>Alphaproteobacteria</taxon>
        <taxon>Acetobacterales</taxon>
        <taxon>Acetobacteraceae</taxon>
    </lineage>
</organism>
<keyword evidence="2" id="KW-1185">Reference proteome</keyword>